<dbReference type="Gene3D" id="3.20.20.70">
    <property type="entry name" value="Aldolase class I"/>
    <property type="match status" value="1"/>
</dbReference>
<evidence type="ECO:0000256" key="5">
    <source>
        <dbReference type="ARBA" id="ARBA00023002"/>
    </source>
</evidence>
<evidence type="ECO:0000256" key="3">
    <source>
        <dbReference type="ARBA" id="ARBA00022643"/>
    </source>
</evidence>
<dbReference type="OrthoDB" id="3169239at2"/>
<evidence type="ECO:0000256" key="4">
    <source>
        <dbReference type="ARBA" id="ARBA00022857"/>
    </source>
</evidence>
<dbReference type="Proteomes" id="UP000182054">
    <property type="component" value="Unassembled WGS sequence"/>
</dbReference>
<dbReference type="InterPro" id="IPR013785">
    <property type="entry name" value="Aldolase_TIM"/>
</dbReference>
<keyword evidence="4" id="KW-0521">NADP</keyword>
<dbReference type="SUPFAM" id="SSF51395">
    <property type="entry name" value="FMN-linked oxidoreductases"/>
    <property type="match status" value="1"/>
</dbReference>
<dbReference type="InterPro" id="IPR044152">
    <property type="entry name" value="YqjM-like"/>
</dbReference>
<dbReference type="GO" id="GO:0050661">
    <property type="term" value="F:NADP binding"/>
    <property type="evidence" value="ECO:0007669"/>
    <property type="project" value="InterPro"/>
</dbReference>
<evidence type="ECO:0000256" key="2">
    <source>
        <dbReference type="ARBA" id="ARBA00022630"/>
    </source>
</evidence>
<dbReference type="GO" id="GO:0003959">
    <property type="term" value="F:NADPH dehydrogenase activity"/>
    <property type="evidence" value="ECO:0007669"/>
    <property type="project" value="InterPro"/>
</dbReference>
<dbReference type="AlphaFoldDB" id="A0A1I0SIX2"/>
<organism evidence="7 8">
    <name type="scientific">Rhodococcoides kroppenstedtii</name>
    <dbReference type="NCBI Taxonomy" id="293050"/>
    <lineage>
        <taxon>Bacteria</taxon>
        <taxon>Bacillati</taxon>
        <taxon>Actinomycetota</taxon>
        <taxon>Actinomycetes</taxon>
        <taxon>Mycobacteriales</taxon>
        <taxon>Nocardiaceae</taxon>
        <taxon>Rhodococcoides</taxon>
    </lineage>
</organism>
<dbReference type="CDD" id="cd02932">
    <property type="entry name" value="OYE_YqiM_FMN"/>
    <property type="match status" value="1"/>
</dbReference>
<comment type="cofactor">
    <cofactor evidence="1">
        <name>FMN</name>
        <dbReference type="ChEBI" id="CHEBI:58210"/>
    </cofactor>
</comment>
<evidence type="ECO:0000313" key="7">
    <source>
        <dbReference type="EMBL" id="SFA39412.1"/>
    </source>
</evidence>
<name>A0A1I0SIX2_9NOCA</name>
<accession>A0A1I0SIX2</accession>
<evidence type="ECO:0000256" key="1">
    <source>
        <dbReference type="ARBA" id="ARBA00001917"/>
    </source>
</evidence>
<dbReference type="GeneID" id="85484363"/>
<keyword evidence="5" id="KW-0560">Oxidoreductase</keyword>
<proteinExistence type="predicted"/>
<protein>
    <submittedName>
        <fullName evidence="7">2,4-dienoyl-CoA reductase</fullName>
    </submittedName>
</protein>
<keyword evidence="2" id="KW-0285">Flavoprotein</keyword>
<dbReference type="Pfam" id="PF00724">
    <property type="entry name" value="Oxidored_FMN"/>
    <property type="match status" value="1"/>
</dbReference>
<gene>
    <name evidence="7" type="ORF">SAMN05444374_101302</name>
</gene>
<dbReference type="PANTHER" id="PTHR43303:SF4">
    <property type="entry name" value="NADPH DEHYDROGENASE C23G7.10C-RELATED"/>
    <property type="match status" value="1"/>
</dbReference>
<reference evidence="7 8" key="1">
    <citation type="submission" date="2016-10" db="EMBL/GenBank/DDBJ databases">
        <authorList>
            <person name="de Groot N.N."/>
        </authorList>
    </citation>
    <scope>NUCLEOTIDE SEQUENCE [LARGE SCALE GENOMIC DNA]</scope>
    <source>
        <strain evidence="7 8">DSM 44908</strain>
    </source>
</reference>
<feature type="domain" description="NADH:flavin oxidoreductase/NADH oxidase N-terminal" evidence="6">
    <location>
        <begin position="4"/>
        <end position="351"/>
    </location>
</feature>
<keyword evidence="3" id="KW-0288">FMN</keyword>
<dbReference type="RefSeq" id="WP_068365163.1">
    <property type="nucleotide sequence ID" value="NZ_FOJN01000001.1"/>
</dbReference>
<evidence type="ECO:0000313" key="8">
    <source>
        <dbReference type="Proteomes" id="UP000182054"/>
    </source>
</evidence>
<dbReference type="InterPro" id="IPR001155">
    <property type="entry name" value="OxRdtase_FMN_N"/>
</dbReference>
<sequence>MSVLFEPLTLRELTVPNRIWMSPMCQYSADAEGAAVGAMTAWHRTHLISRAVGGAGLIVTEATSVSPEGRISPWDLGLWTDEQERALTEVVAEIVAHGSVPAVQLAHAGRKASTDAPWRGGKPLPADNPLHWETLGPSAVPFGHYPAPREMSADDIDAVVDDFRAAATRAHRAGVEVVEIHAAHGYLLHQFLSPASNHRTDEYGGDFDGRARFLLRVVDAVREVWPADRPVFVRVSATDWTGEDRGVDSDAWTPDQTILLTERLQDHGVDLIDVSTGGNVAKAEIPVAPGYQVPFARRIQSETTVPAAAVGLIDEAKQAEDVVASGDAVAVLLGRALLRDPYWPRRAAQELGVTMTPATPPQYERAY</sequence>
<dbReference type="EMBL" id="FOJN01000001">
    <property type="protein sequence ID" value="SFA39412.1"/>
    <property type="molecule type" value="Genomic_DNA"/>
</dbReference>
<dbReference type="GO" id="GO:0010181">
    <property type="term" value="F:FMN binding"/>
    <property type="evidence" value="ECO:0007669"/>
    <property type="project" value="InterPro"/>
</dbReference>
<dbReference type="PANTHER" id="PTHR43303">
    <property type="entry name" value="NADPH DEHYDROGENASE C23G7.10C-RELATED"/>
    <property type="match status" value="1"/>
</dbReference>
<evidence type="ECO:0000259" key="6">
    <source>
        <dbReference type="Pfam" id="PF00724"/>
    </source>
</evidence>